<dbReference type="InterPro" id="IPR000160">
    <property type="entry name" value="GGDEF_dom"/>
</dbReference>
<dbReference type="AlphaFoldDB" id="A0A8J4A790"/>
<evidence type="ECO:0000256" key="3">
    <source>
        <dbReference type="ARBA" id="ARBA00023015"/>
    </source>
</evidence>
<keyword evidence="3" id="KW-0805">Transcription regulation</keyword>
<reference evidence="10" key="1">
    <citation type="submission" date="2021-01" db="EMBL/GenBank/DDBJ databases">
        <title>Whole genome shotgun sequence of Virgisporangium ochraceum NBRC 16418.</title>
        <authorList>
            <person name="Komaki H."/>
            <person name="Tamura T."/>
        </authorList>
    </citation>
    <scope>NUCLEOTIDE SEQUENCE</scope>
    <source>
        <strain evidence="10">NBRC 16418</strain>
    </source>
</reference>
<dbReference type="InterPro" id="IPR039420">
    <property type="entry name" value="WalR-like"/>
</dbReference>
<dbReference type="GO" id="GO:0005829">
    <property type="term" value="C:cytosol"/>
    <property type="evidence" value="ECO:0007669"/>
    <property type="project" value="TreeGrafter"/>
</dbReference>
<dbReference type="InterPro" id="IPR029787">
    <property type="entry name" value="Nucleotide_cyclase"/>
</dbReference>
<organism evidence="10 11">
    <name type="scientific">Virgisporangium ochraceum</name>
    <dbReference type="NCBI Taxonomy" id="65505"/>
    <lineage>
        <taxon>Bacteria</taxon>
        <taxon>Bacillati</taxon>
        <taxon>Actinomycetota</taxon>
        <taxon>Actinomycetes</taxon>
        <taxon>Micromonosporales</taxon>
        <taxon>Micromonosporaceae</taxon>
        <taxon>Virgisporangium</taxon>
    </lineage>
</organism>
<comment type="caution">
    <text evidence="10">The sequence shown here is derived from an EMBL/GenBank/DDBJ whole genome shotgun (WGS) entry which is preliminary data.</text>
</comment>
<dbReference type="FunFam" id="3.40.50.2300:FF:000001">
    <property type="entry name" value="DNA-binding response regulator PhoB"/>
    <property type="match status" value="1"/>
</dbReference>
<keyword evidence="4" id="KW-0238">DNA-binding</keyword>
<evidence type="ECO:0000259" key="9">
    <source>
        <dbReference type="PROSITE" id="PS50887"/>
    </source>
</evidence>
<evidence type="ECO:0000256" key="5">
    <source>
        <dbReference type="ARBA" id="ARBA00023163"/>
    </source>
</evidence>
<dbReference type="GO" id="GO:0000156">
    <property type="term" value="F:phosphorelay response regulator activity"/>
    <property type="evidence" value="ECO:0007669"/>
    <property type="project" value="TreeGrafter"/>
</dbReference>
<dbReference type="SMART" id="SM00448">
    <property type="entry name" value="REC"/>
    <property type="match status" value="1"/>
</dbReference>
<dbReference type="InterPro" id="IPR011006">
    <property type="entry name" value="CheY-like_superfamily"/>
</dbReference>
<proteinExistence type="predicted"/>
<keyword evidence="5" id="KW-0804">Transcription</keyword>
<dbReference type="InterPro" id="IPR043128">
    <property type="entry name" value="Rev_trsase/Diguanyl_cyclase"/>
</dbReference>
<evidence type="ECO:0000256" key="7">
    <source>
        <dbReference type="SAM" id="MobiDB-lite"/>
    </source>
</evidence>
<dbReference type="Gene3D" id="3.30.70.270">
    <property type="match status" value="1"/>
</dbReference>
<dbReference type="PANTHER" id="PTHR48111:SF1">
    <property type="entry name" value="TWO-COMPONENT RESPONSE REGULATOR ORR33"/>
    <property type="match status" value="1"/>
</dbReference>
<protein>
    <submittedName>
        <fullName evidence="10">Diguanylate cyclase response regulator</fullName>
    </submittedName>
</protein>
<evidence type="ECO:0000256" key="6">
    <source>
        <dbReference type="PROSITE-ProRule" id="PRU00169"/>
    </source>
</evidence>
<keyword evidence="11" id="KW-1185">Reference proteome</keyword>
<evidence type="ECO:0000313" key="10">
    <source>
        <dbReference type="EMBL" id="GIJ75180.1"/>
    </source>
</evidence>
<evidence type="ECO:0000256" key="2">
    <source>
        <dbReference type="ARBA" id="ARBA00023012"/>
    </source>
</evidence>
<dbReference type="GO" id="GO:0000976">
    <property type="term" value="F:transcription cis-regulatory region binding"/>
    <property type="evidence" value="ECO:0007669"/>
    <property type="project" value="TreeGrafter"/>
</dbReference>
<evidence type="ECO:0000313" key="11">
    <source>
        <dbReference type="Proteomes" id="UP000635606"/>
    </source>
</evidence>
<feature type="region of interest" description="Disordered" evidence="7">
    <location>
        <begin position="330"/>
        <end position="383"/>
    </location>
</feature>
<dbReference type="NCBIfam" id="TIGR00254">
    <property type="entry name" value="GGDEF"/>
    <property type="match status" value="1"/>
</dbReference>
<evidence type="ECO:0000259" key="8">
    <source>
        <dbReference type="PROSITE" id="PS50110"/>
    </source>
</evidence>
<keyword evidence="1 6" id="KW-0597">Phosphoprotein</keyword>
<name>A0A8J4A790_9ACTN</name>
<feature type="modified residue" description="4-aspartylphosphate" evidence="6">
    <location>
        <position position="56"/>
    </location>
</feature>
<feature type="domain" description="GGDEF" evidence="9">
    <location>
        <begin position="156"/>
        <end position="310"/>
    </location>
</feature>
<dbReference type="SUPFAM" id="SSF55073">
    <property type="entry name" value="Nucleotide cyclase"/>
    <property type="match status" value="1"/>
</dbReference>
<sequence>MTDAAETLLVVDDDVDIVRFIQMNLKIEGFDVLVASDGDEALELIEKHQPALAIVDWMMPKVDGLELIKRVRANPFTSSMPIILLTARGRTTDKVIGLNAGSDDYLVKPFDTMELVARVRSTLRRTQEYREVSPLTGLPGNNRILMEIGERARGGDDYAVCYMDIDRFKSVNDRYGFARGDEFIAALARSLHRAVTTTEGPPAFIGHVGGDDFVVVCGPEQVRPLTEKTVVDFEQSADALYDPEDAARGHIVLKSRRGEPQQANLVTLSIGVAFSVAREWSDPREIVAVASDMKTVAKKFPGSYVAFDRRGAASGTYGLAPDSHLGLAPGEYVGPAGGSTGTPVPPGPGSTFGGGSSATPPFGSVPLQREPREPASLDGTGAA</sequence>
<dbReference type="SUPFAM" id="SSF52172">
    <property type="entry name" value="CheY-like"/>
    <property type="match status" value="1"/>
</dbReference>
<dbReference type="InterPro" id="IPR001789">
    <property type="entry name" value="Sig_transdc_resp-reg_receiver"/>
</dbReference>
<dbReference type="Pfam" id="PF00072">
    <property type="entry name" value="Response_reg"/>
    <property type="match status" value="1"/>
</dbReference>
<dbReference type="PROSITE" id="PS50887">
    <property type="entry name" value="GGDEF"/>
    <property type="match status" value="1"/>
</dbReference>
<dbReference type="GO" id="GO:0006355">
    <property type="term" value="P:regulation of DNA-templated transcription"/>
    <property type="evidence" value="ECO:0007669"/>
    <property type="project" value="TreeGrafter"/>
</dbReference>
<evidence type="ECO:0000256" key="1">
    <source>
        <dbReference type="ARBA" id="ARBA00022553"/>
    </source>
</evidence>
<feature type="domain" description="Response regulatory" evidence="8">
    <location>
        <begin position="7"/>
        <end position="123"/>
    </location>
</feature>
<dbReference type="Proteomes" id="UP000635606">
    <property type="component" value="Unassembled WGS sequence"/>
</dbReference>
<evidence type="ECO:0000256" key="4">
    <source>
        <dbReference type="ARBA" id="ARBA00023125"/>
    </source>
</evidence>
<dbReference type="GO" id="GO:0032993">
    <property type="term" value="C:protein-DNA complex"/>
    <property type="evidence" value="ECO:0007669"/>
    <property type="project" value="TreeGrafter"/>
</dbReference>
<keyword evidence="2" id="KW-0902">Two-component regulatory system</keyword>
<dbReference type="SMART" id="SM00267">
    <property type="entry name" value="GGDEF"/>
    <property type="match status" value="1"/>
</dbReference>
<dbReference type="CDD" id="cd01949">
    <property type="entry name" value="GGDEF"/>
    <property type="match status" value="1"/>
</dbReference>
<dbReference type="PANTHER" id="PTHR48111">
    <property type="entry name" value="REGULATOR OF RPOS"/>
    <property type="match status" value="1"/>
</dbReference>
<accession>A0A8J4A790</accession>
<dbReference type="Gene3D" id="3.40.50.2300">
    <property type="match status" value="1"/>
</dbReference>
<dbReference type="PROSITE" id="PS50110">
    <property type="entry name" value="RESPONSE_REGULATORY"/>
    <property type="match status" value="1"/>
</dbReference>
<gene>
    <name evidence="10" type="ORF">Voc01_100970</name>
</gene>
<dbReference type="Pfam" id="PF00990">
    <property type="entry name" value="GGDEF"/>
    <property type="match status" value="1"/>
</dbReference>
<dbReference type="EMBL" id="BOPH01000151">
    <property type="protein sequence ID" value="GIJ75180.1"/>
    <property type="molecule type" value="Genomic_DNA"/>
</dbReference>